<dbReference type="Proteomes" id="UP000542342">
    <property type="component" value="Unassembled WGS sequence"/>
</dbReference>
<dbReference type="InterPro" id="IPR036237">
    <property type="entry name" value="Xyl_isomerase-like_sf"/>
</dbReference>
<protein>
    <submittedName>
        <fullName evidence="2">Sugar phosphate isomerase/epimerase</fullName>
    </submittedName>
</protein>
<dbReference type="AlphaFoldDB" id="A0A7V8VGI2"/>
<evidence type="ECO:0000259" key="1">
    <source>
        <dbReference type="Pfam" id="PF01261"/>
    </source>
</evidence>
<proteinExistence type="predicted"/>
<dbReference type="RefSeq" id="WP_194539511.1">
    <property type="nucleotide sequence ID" value="NZ_JACEFB010000016.1"/>
</dbReference>
<accession>A0A7V8VGI2</accession>
<keyword evidence="2" id="KW-0413">Isomerase</keyword>
<comment type="caution">
    <text evidence="2">The sequence shown here is derived from an EMBL/GenBank/DDBJ whole genome shotgun (WGS) entry which is preliminary data.</text>
</comment>
<dbReference type="GO" id="GO:0016853">
    <property type="term" value="F:isomerase activity"/>
    <property type="evidence" value="ECO:0007669"/>
    <property type="project" value="UniProtKB-KW"/>
</dbReference>
<dbReference type="Pfam" id="PF01261">
    <property type="entry name" value="AP_endonuc_2"/>
    <property type="match status" value="1"/>
</dbReference>
<keyword evidence="3" id="KW-1185">Reference proteome</keyword>
<evidence type="ECO:0000313" key="2">
    <source>
        <dbReference type="EMBL" id="MBA2227625.1"/>
    </source>
</evidence>
<dbReference type="SUPFAM" id="SSF51658">
    <property type="entry name" value="Xylose isomerase-like"/>
    <property type="match status" value="1"/>
</dbReference>
<dbReference type="Gene3D" id="3.20.20.150">
    <property type="entry name" value="Divalent-metal-dependent TIM barrel enzymes"/>
    <property type="match status" value="1"/>
</dbReference>
<dbReference type="PANTHER" id="PTHR12110:SF41">
    <property type="entry name" value="INOSOSE DEHYDRATASE"/>
    <property type="match status" value="1"/>
</dbReference>
<dbReference type="EMBL" id="JACEFB010000016">
    <property type="protein sequence ID" value="MBA2227625.1"/>
    <property type="molecule type" value="Genomic_DNA"/>
</dbReference>
<feature type="domain" description="Xylose isomerase-like TIM barrel" evidence="1">
    <location>
        <begin position="21"/>
        <end position="259"/>
    </location>
</feature>
<name>A0A7V8VGI2_9BACT</name>
<sequence>MKAMRLGLVIESTGLPLRQAIDEAARLGVSGIQVDAVEALAPDALSATGRRDFGQLLRSLGLELSALHVPLRRGLDVAEGQQARMDHIGKVIRLAADLHCRRVVLPCPKIPQEEDSPRGRTLRETLSDLARRADLYGVFLALELGWDAADTVTSYLGRFDTGQLKVTFDPANYLVHGYEPLAELAKLSGWVVHVHARDARPAGLARGQQEVPLGAGEVDWLALTAALQVMNYDGVLAVERLEGERRLEDVRAGVAFLRRFLLPPDL</sequence>
<dbReference type="InterPro" id="IPR050312">
    <property type="entry name" value="IolE/XylAMocC-like"/>
</dbReference>
<gene>
    <name evidence="2" type="ORF">H0921_15815</name>
</gene>
<dbReference type="PANTHER" id="PTHR12110">
    <property type="entry name" value="HYDROXYPYRUVATE ISOMERASE"/>
    <property type="match status" value="1"/>
</dbReference>
<reference evidence="2 3" key="1">
    <citation type="submission" date="2020-07" db="EMBL/GenBank/DDBJ databases">
        <title>Thermogemmata thermophila gen. nov., sp. nov., a novel moderate thermophilic planctomycete from a Kamchatka hot spring.</title>
        <authorList>
            <person name="Elcheninov A.G."/>
            <person name="Podosokorskaya O.A."/>
            <person name="Kovaleva O.L."/>
            <person name="Novikov A."/>
            <person name="Bonch-Osmolovskaya E.A."/>
            <person name="Toshchakov S.V."/>
            <person name="Kublanov I.V."/>
        </authorList>
    </citation>
    <scope>NUCLEOTIDE SEQUENCE [LARGE SCALE GENOMIC DNA]</scope>
    <source>
        <strain evidence="2 3">2918</strain>
    </source>
</reference>
<evidence type="ECO:0000313" key="3">
    <source>
        <dbReference type="Proteomes" id="UP000542342"/>
    </source>
</evidence>
<dbReference type="InterPro" id="IPR013022">
    <property type="entry name" value="Xyl_isomerase-like_TIM-brl"/>
</dbReference>
<organism evidence="2 3">
    <name type="scientific">Thermogemmata fonticola</name>
    <dbReference type="NCBI Taxonomy" id="2755323"/>
    <lineage>
        <taxon>Bacteria</taxon>
        <taxon>Pseudomonadati</taxon>
        <taxon>Planctomycetota</taxon>
        <taxon>Planctomycetia</taxon>
        <taxon>Gemmatales</taxon>
        <taxon>Gemmataceae</taxon>
        <taxon>Thermogemmata</taxon>
    </lineage>
</organism>